<dbReference type="SUPFAM" id="SSF58104">
    <property type="entry name" value="Methyl-accepting chemotaxis protein (MCP) signaling domain"/>
    <property type="match status" value="1"/>
</dbReference>
<dbReference type="EMBL" id="VOQF01000005">
    <property type="protein sequence ID" value="TXC91124.1"/>
    <property type="molecule type" value="Genomic_DNA"/>
</dbReference>
<feature type="domain" description="HAMP" evidence="9">
    <location>
        <begin position="320"/>
        <end position="372"/>
    </location>
</feature>
<protein>
    <submittedName>
        <fullName evidence="10">Methyl-accepting chemotaxis protein</fullName>
    </submittedName>
</protein>
<comment type="caution">
    <text evidence="10">The sequence shown here is derived from an EMBL/GenBank/DDBJ whole genome shotgun (WGS) entry which is preliminary data.</text>
</comment>
<dbReference type="SMART" id="SM00304">
    <property type="entry name" value="HAMP"/>
    <property type="match status" value="2"/>
</dbReference>
<gene>
    <name evidence="10" type="ORF">FS935_09495</name>
</gene>
<dbReference type="GO" id="GO:0005886">
    <property type="term" value="C:plasma membrane"/>
    <property type="evidence" value="ECO:0007669"/>
    <property type="project" value="UniProtKB-SubCell"/>
</dbReference>
<dbReference type="CDD" id="cd06225">
    <property type="entry name" value="HAMP"/>
    <property type="match status" value="1"/>
</dbReference>
<evidence type="ECO:0000256" key="3">
    <source>
        <dbReference type="ARBA" id="ARBA00023136"/>
    </source>
</evidence>
<dbReference type="GO" id="GO:0007165">
    <property type="term" value="P:signal transduction"/>
    <property type="evidence" value="ECO:0007669"/>
    <property type="project" value="UniProtKB-KW"/>
</dbReference>
<dbReference type="OrthoDB" id="9760371at2"/>
<evidence type="ECO:0000256" key="1">
    <source>
        <dbReference type="ARBA" id="ARBA00004236"/>
    </source>
</evidence>
<evidence type="ECO:0000256" key="2">
    <source>
        <dbReference type="ARBA" id="ARBA00022475"/>
    </source>
</evidence>
<dbReference type="Proteomes" id="UP000321363">
    <property type="component" value="Unassembled WGS sequence"/>
</dbReference>
<comment type="subcellular location">
    <subcellularLocation>
        <location evidence="1">Cell membrane</location>
    </subcellularLocation>
</comment>
<feature type="transmembrane region" description="Helical" evidence="7">
    <location>
        <begin position="296"/>
        <end position="319"/>
    </location>
</feature>
<dbReference type="Gene3D" id="1.10.287.950">
    <property type="entry name" value="Methyl-accepting chemotaxis protein"/>
    <property type="match status" value="1"/>
</dbReference>
<dbReference type="PANTHER" id="PTHR32089">
    <property type="entry name" value="METHYL-ACCEPTING CHEMOTAXIS PROTEIN MCPB"/>
    <property type="match status" value="1"/>
</dbReference>
<keyword evidence="4 6" id="KW-0807">Transducer</keyword>
<dbReference type="Pfam" id="PF00015">
    <property type="entry name" value="MCPsignal"/>
    <property type="match status" value="1"/>
</dbReference>
<evidence type="ECO:0000256" key="7">
    <source>
        <dbReference type="SAM" id="Phobius"/>
    </source>
</evidence>
<keyword evidence="11" id="KW-1185">Reference proteome</keyword>
<dbReference type="PROSITE" id="PS50885">
    <property type="entry name" value="HAMP"/>
    <property type="match status" value="1"/>
</dbReference>
<keyword evidence="7" id="KW-1133">Transmembrane helix</keyword>
<feature type="domain" description="Methyl-accepting transducer" evidence="8">
    <location>
        <begin position="391"/>
        <end position="641"/>
    </location>
</feature>
<dbReference type="RefSeq" id="WP_146947912.1">
    <property type="nucleotide sequence ID" value="NZ_VOQF01000005.1"/>
</dbReference>
<evidence type="ECO:0000259" key="8">
    <source>
        <dbReference type="PROSITE" id="PS50111"/>
    </source>
</evidence>
<reference evidence="10 11" key="1">
    <citation type="journal article" date="2005" name="Int. J. Syst. Evol. Microbiol.">
        <title>Bacillus litoralis sp. nov., isolated from a tidal flat of the Yellow Sea in Korea.</title>
        <authorList>
            <person name="Yoon J.H."/>
            <person name="Oh T.K."/>
        </authorList>
    </citation>
    <scope>NUCLEOTIDE SEQUENCE [LARGE SCALE GENOMIC DNA]</scope>
    <source>
        <strain evidence="10 11">SW-211</strain>
    </source>
</reference>
<evidence type="ECO:0000313" key="11">
    <source>
        <dbReference type="Proteomes" id="UP000321363"/>
    </source>
</evidence>
<dbReference type="AlphaFoldDB" id="A0A5C6W5J4"/>
<dbReference type="SMART" id="SM00283">
    <property type="entry name" value="MA"/>
    <property type="match status" value="1"/>
</dbReference>
<comment type="similarity">
    <text evidence="5">Belongs to the methyl-accepting chemotaxis (MCP) protein family.</text>
</comment>
<dbReference type="Gene3D" id="6.10.340.10">
    <property type="match status" value="1"/>
</dbReference>
<keyword evidence="3 7" id="KW-0472">Membrane</keyword>
<dbReference type="InterPro" id="IPR003660">
    <property type="entry name" value="HAMP_dom"/>
</dbReference>
<evidence type="ECO:0000313" key="10">
    <source>
        <dbReference type="EMBL" id="TXC91124.1"/>
    </source>
</evidence>
<name>A0A5C6W5J4_9BACI</name>
<evidence type="ECO:0000256" key="6">
    <source>
        <dbReference type="PROSITE-ProRule" id="PRU00284"/>
    </source>
</evidence>
<accession>A0A5C6W5J4</accession>
<organism evidence="10 11">
    <name type="scientific">Metabacillus litoralis</name>
    <dbReference type="NCBI Taxonomy" id="152268"/>
    <lineage>
        <taxon>Bacteria</taxon>
        <taxon>Bacillati</taxon>
        <taxon>Bacillota</taxon>
        <taxon>Bacilli</taxon>
        <taxon>Bacillales</taxon>
        <taxon>Bacillaceae</taxon>
        <taxon>Metabacillus</taxon>
    </lineage>
</organism>
<dbReference type="Pfam" id="PF00672">
    <property type="entry name" value="HAMP"/>
    <property type="match status" value="1"/>
</dbReference>
<keyword evidence="7" id="KW-0812">Transmembrane</keyword>
<keyword evidence="2" id="KW-1003">Cell membrane</keyword>
<evidence type="ECO:0000259" key="9">
    <source>
        <dbReference type="PROSITE" id="PS50885"/>
    </source>
</evidence>
<dbReference type="InterPro" id="IPR004089">
    <property type="entry name" value="MCPsignal_dom"/>
</dbReference>
<sequence>MKIKSKFIKREKVIRKPKQPKDKKMMLKLPPSIKGMTLRSRIIIFLLLFTIIPSVIIGNVVYFVSKNTIESKVSTMNDEIGTQVTQNVNYKLAEIDNLSLVPFTNIDLIEQLKSDDGLSEYEAFNIQRTATEYLSGISFTNEHVKALFFVNKENKIFGEKSYVKSLEIDSFISDVLAKKGDGVTRSAQWVTGFNDNNELLYLYRDIEKNGTLILVADRAIFEKVFSEGKDNSGREISVINEDGTIVSSNQEKLIGTKYDAAKDSQDHLTSINESDNGWQVAVSTSKSYLFKEIQNVIYLVYIIILAFVVLALVASIFLAKSMIKPIHELVGVMKHAEEGDLTHRAEYLYKNEVGQLGTSFNTMIDNIRAMIDENKRVSAYAVNRANDLKRIASESASASEQIASAIEDVAKGAVSQVDYSERTNREMKELSSEINEVSNNMMKVSEFTETTKKVSSQSIETIKELTEKNKEMGTNIGQVDTTMDALNKEISQIKEIVEMIKNVSEETNLLSLNASIEAARAGAAGRGFAVVADEIRKLADQTKTSSLRIETVISSILNQTKKSVELVKTTITLFKEQTSSINNTQEAFENILEGTNSIIDEINHVEVSISKINLNKDKVESAIGEMVDVAEDSSATTEEVTATTEEQSAAADELGNLASALSSTVSELEQTINKFKV</sequence>
<evidence type="ECO:0000256" key="4">
    <source>
        <dbReference type="ARBA" id="ARBA00023224"/>
    </source>
</evidence>
<dbReference type="PROSITE" id="PS50111">
    <property type="entry name" value="CHEMOTAXIS_TRANSDUC_2"/>
    <property type="match status" value="1"/>
</dbReference>
<evidence type="ECO:0000256" key="5">
    <source>
        <dbReference type="ARBA" id="ARBA00029447"/>
    </source>
</evidence>
<dbReference type="PANTHER" id="PTHR32089:SF112">
    <property type="entry name" value="LYSOZYME-LIKE PROTEIN-RELATED"/>
    <property type="match status" value="1"/>
</dbReference>
<proteinExistence type="inferred from homology"/>